<gene>
    <name evidence="8" type="ORF">H5410_003207</name>
</gene>
<protein>
    <submittedName>
        <fullName evidence="8">Uncharacterized protein</fullName>
    </submittedName>
</protein>
<reference evidence="8 9" key="1">
    <citation type="submission" date="2020-09" db="EMBL/GenBank/DDBJ databases">
        <title>De no assembly of potato wild relative species, Solanum commersonii.</title>
        <authorList>
            <person name="Cho K."/>
        </authorList>
    </citation>
    <scope>NUCLEOTIDE SEQUENCE [LARGE SCALE GENOMIC DNA]</scope>
    <source>
        <strain evidence="8">LZ3.2</strain>
        <tissue evidence="8">Leaf</tissue>
    </source>
</reference>
<dbReference type="AlphaFoldDB" id="A0A9J6B4G6"/>
<dbReference type="Proteomes" id="UP000824120">
    <property type="component" value="Chromosome 1"/>
</dbReference>
<organism evidence="8 9">
    <name type="scientific">Solanum commersonii</name>
    <name type="common">Commerson's wild potato</name>
    <name type="synonym">Commerson's nightshade</name>
    <dbReference type="NCBI Taxonomy" id="4109"/>
    <lineage>
        <taxon>Eukaryota</taxon>
        <taxon>Viridiplantae</taxon>
        <taxon>Streptophyta</taxon>
        <taxon>Embryophyta</taxon>
        <taxon>Tracheophyta</taxon>
        <taxon>Spermatophyta</taxon>
        <taxon>Magnoliopsida</taxon>
        <taxon>eudicotyledons</taxon>
        <taxon>Gunneridae</taxon>
        <taxon>Pentapetalae</taxon>
        <taxon>asterids</taxon>
        <taxon>lamiids</taxon>
        <taxon>Solanales</taxon>
        <taxon>Solanaceae</taxon>
        <taxon>Solanoideae</taxon>
        <taxon>Solaneae</taxon>
        <taxon>Solanum</taxon>
    </lineage>
</organism>
<evidence type="ECO:0000256" key="7">
    <source>
        <dbReference type="SAM" id="Phobius"/>
    </source>
</evidence>
<evidence type="ECO:0000256" key="6">
    <source>
        <dbReference type="ARBA" id="ARBA00023180"/>
    </source>
</evidence>
<keyword evidence="6" id="KW-0325">Glycoprotein</keyword>
<keyword evidence="5 7" id="KW-0472">Membrane</keyword>
<keyword evidence="3" id="KW-0732">Signal</keyword>
<evidence type="ECO:0000256" key="2">
    <source>
        <dbReference type="ARBA" id="ARBA00022692"/>
    </source>
</evidence>
<dbReference type="InterPro" id="IPR046956">
    <property type="entry name" value="RLP23-like"/>
</dbReference>
<evidence type="ECO:0000256" key="4">
    <source>
        <dbReference type="ARBA" id="ARBA00022989"/>
    </source>
</evidence>
<sequence>IYVISLSLSTCFLLILISFDICAPKIKLFLFYNSRTYLPLILMLWLILMTKIHREIQSYPRTLLWYKSTDCCSWDEASFIPIVASCNSSISKDFSWHIIISLNPSFHLNLVSLIPSKISHLFKLYVLCISIDYPYRLRLKPHNFEPLLKNLTQLSSTLSLLTSLLASSEFLFLFNKSMASTLLLGFPQPNASLMKLCLSSVNFTGVPDSFSHQTSLHDLDMSDCDLSGHIPKPRWNLTNIEVLDFCNSHLERSIFYFLRFGKLRNLSVGNNTFNGQHEFLSFNRTQTQLEWLVFLSNYLIGPIQWRIYEGQWECHATPELRRKLYIYIGGSHGLWLWSSYWAVHNIHNVVNSMLNMV</sequence>
<dbReference type="InterPro" id="IPR032675">
    <property type="entry name" value="LRR_dom_sf"/>
</dbReference>
<evidence type="ECO:0000313" key="8">
    <source>
        <dbReference type="EMBL" id="KAG5631490.1"/>
    </source>
</evidence>
<keyword evidence="4 7" id="KW-1133">Transmembrane helix</keyword>
<evidence type="ECO:0000256" key="3">
    <source>
        <dbReference type="ARBA" id="ARBA00022729"/>
    </source>
</evidence>
<dbReference type="Gene3D" id="3.80.10.10">
    <property type="entry name" value="Ribonuclease Inhibitor"/>
    <property type="match status" value="1"/>
</dbReference>
<accession>A0A9J6B4G6</accession>
<dbReference type="PANTHER" id="PTHR48061:SF10">
    <property type="entry name" value="LEUCINE-RICH REPEAT-CONTAINING N-TERMINAL PLANT-TYPE DOMAIN-CONTAINING PROTEIN"/>
    <property type="match status" value="1"/>
</dbReference>
<evidence type="ECO:0000256" key="5">
    <source>
        <dbReference type="ARBA" id="ARBA00023136"/>
    </source>
</evidence>
<dbReference type="EMBL" id="JACXVP010000001">
    <property type="protein sequence ID" value="KAG5631490.1"/>
    <property type="molecule type" value="Genomic_DNA"/>
</dbReference>
<keyword evidence="9" id="KW-1185">Reference proteome</keyword>
<feature type="transmembrane region" description="Helical" evidence="7">
    <location>
        <begin position="28"/>
        <end position="48"/>
    </location>
</feature>
<feature type="non-terminal residue" evidence="8">
    <location>
        <position position="357"/>
    </location>
</feature>
<name>A0A9J6B4G6_SOLCO</name>
<evidence type="ECO:0000313" key="9">
    <source>
        <dbReference type="Proteomes" id="UP000824120"/>
    </source>
</evidence>
<evidence type="ECO:0000256" key="1">
    <source>
        <dbReference type="ARBA" id="ARBA00004479"/>
    </source>
</evidence>
<dbReference type="SUPFAM" id="SSF52058">
    <property type="entry name" value="L domain-like"/>
    <property type="match status" value="1"/>
</dbReference>
<dbReference type="GO" id="GO:0016020">
    <property type="term" value="C:membrane"/>
    <property type="evidence" value="ECO:0007669"/>
    <property type="project" value="UniProtKB-SubCell"/>
</dbReference>
<comment type="caution">
    <text evidence="8">The sequence shown here is derived from an EMBL/GenBank/DDBJ whole genome shotgun (WGS) entry which is preliminary data.</text>
</comment>
<dbReference type="OrthoDB" id="1305316at2759"/>
<dbReference type="PANTHER" id="PTHR48061">
    <property type="entry name" value="LEUCINE-RICH REPEAT RECEPTOR PROTEIN KINASE EMS1-LIKE-RELATED"/>
    <property type="match status" value="1"/>
</dbReference>
<keyword evidence="2 7" id="KW-0812">Transmembrane</keyword>
<comment type="subcellular location">
    <subcellularLocation>
        <location evidence="1">Membrane</location>
        <topology evidence="1">Single-pass type I membrane protein</topology>
    </subcellularLocation>
</comment>
<proteinExistence type="predicted"/>